<name>D5VRE0_METIM</name>
<gene>
    <name evidence="1" type="ordered locus">Metin_0473</name>
</gene>
<evidence type="ECO:0000313" key="2">
    <source>
        <dbReference type="Proteomes" id="UP000002061"/>
    </source>
</evidence>
<dbReference type="KEGG" id="mif:Metin_0473"/>
<evidence type="ECO:0000313" key="1">
    <source>
        <dbReference type="EMBL" id="ADG13143.1"/>
    </source>
</evidence>
<reference evidence="1" key="1">
    <citation type="submission" date="2010-04" db="EMBL/GenBank/DDBJ databases">
        <title>Complete sequence of Methanocaldococcus infernus ME.</title>
        <authorList>
            <consortium name="US DOE Joint Genome Institute"/>
            <person name="Lucas S."/>
            <person name="Copeland A."/>
            <person name="Lapidus A."/>
            <person name="Cheng J.-F."/>
            <person name="Bruce D."/>
            <person name="Goodwin L."/>
            <person name="Pitluck S."/>
            <person name="Munk A.C."/>
            <person name="Detter J.C."/>
            <person name="Han C."/>
            <person name="Tapia R."/>
            <person name="Land M."/>
            <person name="Hauser L."/>
            <person name="Kyrpides N."/>
            <person name="Mikhailova N."/>
            <person name="Sieprawska-Lupa M."/>
            <person name="Whitman W.B."/>
            <person name="Woyke T."/>
        </authorList>
    </citation>
    <scope>NUCLEOTIDE SEQUENCE [LARGE SCALE GENOMIC DNA]</scope>
    <source>
        <strain evidence="1">ME</strain>
    </source>
</reference>
<dbReference type="GeneID" id="9131478"/>
<proteinExistence type="predicted"/>
<keyword evidence="2" id="KW-1185">Reference proteome</keyword>
<organism evidence="1 2">
    <name type="scientific">Methanocaldococcus infernus (strain DSM 11812 / JCM 15783 / ME)</name>
    <dbReference type="NCBI Taxonomy" id="573063"/>
    <lineage>
        <taxon>Archaea</taxon>
        <taxon>Methanobacteriati</taxon>
        <taxon>Methanobacteriota</taxon>
        <taxon>Methanomada group</taxon>
        <taxon>Methanococci</taxon>
        <taxon>Methanococcales</taxon>
        <taxon>Methanocaldococcaceae</taxon>
        <taxon>Methanocaldococcus</taxon>
    </lineage>
</organism>
<accession>D5VRE0</accession>
<dbReference type="Proteomes" id="UP000002061">
    <property type="component" value="Chromosome"/>
</dbReference>
<dbReference type="AlphaFoldDB" id="D5VRE0"/>
<dbReference type="OrthoDB" id="74957at2157"/>
<dbReference type="HOGENOM" id="CLU_1149814_0_0_2"/>
<dbReference type="EMBL" id="CP002009">
    <property type="protein sequence ID" value="ADG13143.1"/>
    <property type="molecule type" value="Genomic_DNA"/>
</dbReference>
<dbReference type="PIRSF" id="PIRSF005278">
    <property type="entry name" value="UCP005278"/>
    <property type="match status" value="1"/>
</dbReference>
<dbReference type="STRING" id="573063.Metin_0473"/>
<protein>
    <submittedName>
        <fullName evidence="1">Uncharacterized protein</fullName>
    </submittedName>
</protein>
<dbReference type="InterPro" id="IPR012021">
    <property type="entry name" value="UCP005278"/>
</dbReference>
<dbReference type="eggNOG" id="arCOG04839">
    <property type="taxonomic scope" value="Archaea"/>
</dbReference>
<sequence>MYIVSIGVDIFDNDVKANLNLVREIDRELRELREINIISRVSNITGDDIVITSLVPNKEKIEENNKRVFKILYNHAESFDDLNGVSQAKEKAGEGISYAVAKAYSKYGDAIVVAFDTYGGEGIVNEMASFVKEIGEKFGYSVGSSVETRYIDGLGYVGEETDDPIVVITVKKLEEIKRLAYLIYGALLSFENLRFVRNGSEINIVPPGVICTMTAFLNGNIIDLYQGLKNVD</sequence>
<dbReference type="RefSeq" id="WP_013099889.1">
    <property type="nucleotide sequence ID" value="NC_014122.1"/>
</dbReference>